<keyword evidence="3" id="KW-1185">Reference proteome</keyword>
<feature type="region of interest" description="Disordered" evidence="1">
    <location>
        <begin position="143"/>
        <end position="162"/>
    </location>
</feature>
<proteinExistence type="predicted"/>
<comment type="caution">
    <text evidence="2">The sequence shown here is derived from an EMBL/GenBank/DDBJ whole genome shotgun (WGS) entry which is preliminary data.</text>
</comment>
<feature type="region of interest" description="Disordered" evidence="1">
    <location>
        <begin position="1"/>
        <end position="31"/>
    </location>
</feature>
<evidence type="ECO:0000313" key="2">
    <source>
        <dbReference type="EMBL" id="KAJ1358863.1"/>
    </source>
</evidence>
<evidence type="ECO:0000313" key="3">
    <source>
        <dbReference type="Proteomes" id="UP001196413"/>
    </source>
</evidence>
<name>A0AAD5MN79_PARTN</name>
<organism evidence="2 3">
    <name type="scientific">Parelaphostrongylus tenuis</name>
    <name type="common">Meningeal worm</name>
    <dbReference type="NCBI Taxonomy" id="148309"/>
    <lineage>
        <taxon>Eukaryota</taxon>
        <taxon>Metazoa</taxon>
        <taxon>Ecdysozoa</taxon>
        <taxon>Nematoda</taxon>
        <taxon>Chromadorea</taxon>
        <taxon>Rhabditida</taxon>
        <taxon>Rhabditina</taxon>
        <taxon>Rhabditomorpha</taxon>
        <taxon>Strongyloidea</taxon>
        <taxon>Metastrongylidae</taxon>
        <taxon>Parelaphostrongylus</taxon>
    </lineage>
</organism>
<protein>
    <submittedName>
        <fullName evidence="2">Uncharacterized protein</fullName>
    </submittedName>
</protein>
<dbReference type="AlphaFoldDB" id="A0AAD5MN79"/>
<evidence type="ECO:0000256" key="1">
    <source>
        <dbReference type="SAM" id="MobiDB-lite"/>
    </source>
</evidence>
<sequence>MSSKRKVRRSRSGSRPTKSRHSHGFRGRSPSLEHLDVSAPLSSLITNHEALAAAAVGFVGWENVKSMLPPCLQAILETAKKLCIGICTEKNIVKMDRKSVRDGSIKCQNEDMYGRSKDDVILLVADEVDCMSRRRISRILEGETALSDSSSSEESGDESGSYVNLERQQHNLLESYEQVPLESSGSPVHHSSRSSHSEVDDNKGEREYCSDIELVEGLDEEVDSLPDVSRT</sequence>
<feature type="region of interest" description="Disordered" evidence="1">
    <location>
        <begin position="173"/>
        <end position="231"/>
    </location>
</feature>
<reference evidence="2" key="1">
    <citation type="submission" date="2021-06" db="EMBL/GenBank/DDBJ databases">
        <title>Parelaphostrongylus tenuis whole genome reference sequence.</title>
        <authorList>
            <person name="Garwood T.J."/>
            <person name="Larsen P.A."/>
            <person name="Fountain-Jones N.M."/>
            <person name="Garbe J.R."/>
            <person name="Macchietto M.G."/>
            <person name="Kania S.A."/>
            <person name="Gerhold R.W."/>
            <person name="Richards J.E."/>
            <person name="Wolf T.M."/>
        </authorList>
    </citation>
    <scope>NUCLEOTIDE SEQUENCE</scope>
    <source>
        <strain evidence="2">MNPRO001-30</strain>
        <tissue evidence="2">Meninges</tissue>
    </source>
</reference>
<accession>A0AAD5MN79</accession>
<feature type="compositionally biased region" description="Acidic residues" evidence="1">
    <location>
        <begin position="213"/>
        <end position="224"/>
    </location>
</feature>
<dbReference type="EMBL" id="JAHQIW010003499">
    <property type="protein sequence ID" value="KAJ1358863.1"/>
    <property type="molecule type" value="Genomic_DNA"/>
</dbReference>
<feature type="compositionally biased region" description="Basic and acidic residues" evidence="1">
    <location>
        <begin position="195"/>
        <end position="209"/>
    </location>
</feature>
<feature type="compositionally biased region" description="Basic residues" evidence="1">
    <location>
        <begin position="1"/>
        <end position="26"/>
    </location>
</feature>
<dbReference type="Proteomes" id="UP001196413">
    <property type="component" value="Unassembled WGS sequence"/>
</dbReference>
<feature type="compositionally biased region" description="Low complexity" evidence="1">
    <location>
        <begin position="147"/>
        <end position="161"/>
    </location>
</feature>
<gene>
    <name evidence="2" type="ORF">KIN20_017408</name>
</gene>